<accession>A0A7X8TQV6</accession>
<evidence type="ECO:0000313" key="3">
    <source>
        <dbReference type="EMBL" id="NLS13173.1"/>
    </source>
</evidence>
<dbReference type="NCBIfam" id="NF003840">
    <property type="entry name" value="PRK05421.1-2"/>
    <property type="match status" value="1"/>
</dbReference>
<keyword evidence="3" id="KW-0269">Exonuclease</keyword>
<dbReference type="GO" id="GO:0004527">
    <property type="term" value="F:exonuclease activity"/>
    <property type="evidence" value="ECO:0007669"/>
    <property type="project" value="UniProtKB-KW"/>
</dbReference>
<sequence length="289" mass="31879">MKKKLIVILFGIVALALGSFSTIFSVSDTPELTTISPQLTPTQTQQELRCFDSSGVQPIDNQGVLSVLVWNIYKQNRANWQKELEELSAQAQLLLLQEARLDATLKQWIESNGWNGNQVNAFKAFDEASGVLNLAKVLPTRACGYVEKEPWLQLPKSGIYATYPLSNGQTLATVNLHAVNFTLGVAEYQNQLDTLAQAVAAHQGPLIIAGDFNSWSETRMATMRAALQSLGVQEVMFSPDLRTEFVTGLPLDHLFYRGLILQSAQVTETDASDHNPLSARFLLPSLSEQ</sequence>
<keyword evidence="3" id="KW-0540">Nuclease</keyword>
<dbReference type="NCBIfam" id="NF003842">
    <property type="entry name" value="PRK05421.1-4"/>
    <property type="match status" value="1"/>
</dbReference>
<dbReference type="NCBIfam" id="NF003841">
    <property type="entry name" value="PRK05421.1-3"/>
    <property type="match status" value="1"/>
</dbReference>
<dbReference type="GO" id="GO:0004519">
    <property type="term" value="F:endonuclease activity"/>
    <property type="evidence" value="ECO:0007669"/>
    <property type="project" value="UniProtKB-KW"/>
</dbReference>
<comment type="caution">
    <text evidence="3">The sequence shown here is derived from an EMBL/GenBank/DDBJ whole genome shotgun (WGS) entry which is preliminary data.</text>
</comment>
<dbReference type="Pfam" id="PF03372">
    <property type="entry name" value="Exo_endo_phos"/>
    <property type="match status" value="1"/>
</dbReference>
<dbReference type="Gene3D" id="3.60.10.10">
    <property type="entry name" value="Endonuclease/exonuclease/phosphatase"/>
    <property type="match status" value="1"/>
</dbReference>
<reference evidence="3 4" key="1">
    <citation type="submission" date="2020-04" db="EMBL/GenBank/DDBJ databases">
        <title>Vibrio sp. SM6, a novel species isolated from seawater.</title>
        <authorList>
            <person name="Wang X."/>
        </authorList>
    </citation>
    <scope>NUCLEOTIDE SEQUENCE [LARGE SCALE GENOMIC DNA]</scope>
    <source>
        <strain evidence="3 4">SM6</strain>
    </source>
</reference>
<evidence type="ECO:0000256" key="1">
    <source>
        <dbReference type="SAM" id="Coils"/>
    </source>
</evidence>
<dbReference type="SUPFAM" id="SSF56219">
    <property type="entry name" value="DNase I-like"/>
    <property type="match status" value="1"/>
</dbReference>
<name>A0A7X8TQV6_9VIBR</name>
<keyword evidence="3" id="KW-0255">Endonuclease</keyword>
<dbReference type="EMBL" id="JABAIK010000008">
    <property type="protein sequence ID" value="NLS13173.1"/>
    <property type="molecule type" value="Genomic_DNA"/>
</dbReference>
<organism evidence="3 4">
    <name type="scientific">Vibrio agarilyticus</name>
    <dbReference type="NCBI Taxonomy" id="2726741"/>
    <lineage>
        <taxon>Bacteria</taxon>
        <taxon>Pseudomonadati</taxon>
        <taxon>Pseudomonadota</taxon>
        <taxon>Gammaproteobacteria</taxon>
        <taxon>Vibrionales</taxon>
        <taxon>Vibrionaceae</taxon>
        <taxon>Vibrio</taxon>
    </lineage>
</organism>
<dbReference type="AlphaFoldDB" id="A0A7X8TQV6"/>
<dbReference type="InterPro" id="IPR005135">
    <property type="entry name" value="Endo/exonuclease/phosphatase"/>
</dbReference>
<feature type="coiled-coil region" evidence="1">
    <location>
        <begin position="70"/>
        <end position="97"/>
    </location>
</feature>
<dbReference type="Proteomes" id="UP000535589">
    <property type="component" value="Unassembled WGS sequence"/>
</dbReference>
<proteinExistence type="predicted"/>
<protein>
    <submittedName>
        <fullName evidence="3">Endonuclease/exonuclease/phosphatase family protein</fullName>
    </submittedName>
</protein>
<dbReference type="RefSeq" id="WP_168836268.1">
    <property type="nucleotide sequence ID" value="NZ_JABAIK010000008.1"/>
</dbReference>
<keyword evidence="1" id="KW-0175">Coiled coil</keyword>
<keyword evidence="3" id="KW-0378">Hydrolase</keyword>
<feature type="domain" description="Endonuclease/exonuclease/phosphatase" evidence="2">
    <location>
        <begin position="69"/>
        <end position="274"/>
    </location>
</feature>
<evidence type="ECO:0000313" key="4">
    <source>
        <dbReference type="Proteomes" id="UP000535589"/>
    </source>
</evidence>
<evidence type="ECO:0000259" key="2">
    <source>
        <dbReference type="Pfam" id="PF03372"/>
    </source>
</evidence>
<gene>
    <name evidence="3" type="ORF">HGP28_09750</name>
</gene>
<keyword evidence="4" id="KW-1185">Reference proteome</keyword>
<dbReference type="InterPro" id="IPR036691">
    <property type="entry name" value="Endo/exonu/phosph_ase_sf"/>
</dbReference>